<evidence type="ECO:0000313" key="10">
    <source>
        <dbReference type="EMBL" id="MBC5668875.1"/>
    </source>
</evidence>
<dbReference type="EMBL" id="JACOOZ010000011">
    <property type="protein sequence ID" value="MBC5668875.1"/>
    <property type="molecule type" value="Genomic_DNA"/>
</dbReference>
<dbReference type="RefSeq" id="WP_186840689.1">
    <property type="nucleotide sequence ID" value="NZ_JACOOZ010000011.1"/>
</dbReference>
<feature type="domain" description="Peptidase S11 D-alanyl-D-alanine carboxypeptidase A N-terminal" evidence="9">
    <location>
        <begin position="84"/>
        <end position="184"/>
    </location>
</feature>
<feature type="chain" id="PRO_5046736913" evidence="8">
    <location>
        <begin position="26"/>
        <end position="347"/>
    </location>
</feature>
<accession>A0ABR7F7P3</accession>
<keyword evidence="11" id="KW-1185">Reference proteome</keyword>
<dbReference type="PANTHER" id="PTHR21581">
    <property type="entry name" value="D-ALANYL-D-ALANINE CARBOXYPEPTIDASE"/>
    <property type="match status" value="1"/>
</dbReference>
<evidence type="ECO:0000259" key="9">
    <source>
        <dbReference type="Pfam" id="PF00768"/>
    </source>
</evidence>
<dbReference type="InterPro" id="IPR018044">
    <property type="entry name" value="Peptidase_S11"/>
</dbReference>
<evidence type="ECO:0000256" key="2">
    <source>
        <dbReference type="ARBA" id="ARBA00022729"/>
    </source>
</evidence>
<keyword evidence="3" id="KW-0378">Hydrolase</keyword>
<dbReference type="PANTHER" id="PTHR21581:SF6">
    <property type="entry name" value="TRAFFICKING PROTEIN PARTICLE COMPLEX SUBUNIT 12"/>
    <property type="match status" value="1"/>
</dbReference>
<dbReference type="SUPFAM" id="SSF56601">
    <property type="entry name" value="beta-lactamase/transpeptidase-like"/>
    <property type="match status" value="1"/>
</dbReference>
<evidence type="ECO:0000256" key="3">
    <source>
        <dbReference type="ARBA" id="ARBA00022801"/>
    </source>
</evidence>
<dbReference type="InterPro" id="IPR012338">
    <property type="entry name" value="Beta-lactam/transpept-like"/>
</dbReference>
<evidence type="ECO:0000256" key="4">
    <source>
        <dbReference type="ARBA" id="ARBA00022960"/>
    </source>
</evidence>
<feature type="domain" description="Peptidase S11 D-alanyl-D-alanine carboxypeptidase A N-terminal" evidence="9">
    <location>
        <begin position="208"/>
        <end position="329"/>
    </location>
</feature>
<dbReference type="InterPro" id="IPR001967">
    <property type="entry name" value="Peptidase_S11_N"/>
</dbReference>
<dbReference type="GO" id="GO:0004180">
    <property type="term" value="F:carboxypeptidase activity"/>
    <property type="evidence" value="ECO:0007669"/>
    <property type="project" value="UniProtKB-KW"/>
</dbReference>
<keyword evidence="2 8" id="KW-0732">Signal</keyword>
<dbReference type="Proteomes" id="UP000597877">
    <property type="component" value="Unassembled WGS sequence"/>
</dbReference>
<keyword evidence="4" id="KW-0133">Cell shape</keyword>
<keyword evidence="10" id="KW-0121">Carboxypeptidase</keyword>
<evidence type="ECO:0000256" key="7">
    <source>
        <dbReference type="RuleBase" id="RU004016"/>
    </source>
</evidence>
<protein>
    <submittedName>
        <fullName evidence="10">D-alanyl-D-alanine carboxypeptidase</fullName>
    </submittedName>
</protein>
<feature type="signal peptide" evidence="8">
    <location>
        <begin position="1"/>
        <end position="25"/>
    </location>
</feature>
<sequence length="347" mass="38265">MRSRLTCVISATMAVLLIVCTVNYAFNTGKEKKKNGNPVMEAAQKEVVVQDFIHDNYVITEKNPWTDYSLHPVNYKETKSSSFSENISAQSAILVDIKSNNVLYAKNENTHMYPASTTKLMTALTVLQIMNVNDVVTIGDEITFIASDSSKAGFSRGQVVTVKELLQGLLISSGNDAAYVLAKAAGQEIFEDNIANEGKTFTSQQCVQRFVLEMNRNVRDMELENTHFTSPDGYDDDDQYTTATDLSKIAIEAYSNSVIADICGKSSAYSDTLSKTWTSTNALLNKNGSFYYEYCQGLKTGSTGLAGKCLVSVGKKGDKECVSVVLNDNTDEQRWNDAKKMLKYGLE</sequence>
<keyword evidence="6" id="KW-0961">Cell wall biogenesis/degradation</keyword>
<keyword evidence="10" id="KW-0645">Protease</keyword>
<evidence type="ECO:0000256" key="6">
    <source>
        <dbReference type="ARBA" id="ARBA00023316"/>
    </source>
</evidence>
<dbReference type="Pfam" id="PF00768">
    <property type="entry name" value="Peptidase_S11"/>
    <property type="match status" value="2"/>
</dbReference>
<name>A0ABR7F7P3_9FIRM</name>
<reference evidence="10 11" key="1">
    <citation type="submission" date="2020-08" db="EMBL/GenBank/DDBJ databases">
        <title>Genome public.</title>
        <authorList>
            <person name="Liu C."/>
            <person name="Sun Q."/>
        </authorList>
    </citation>
    <scope>NUCLEOTIDE SEQUENCE [LARGE SCALE GENOMIC DNA]</scope>
    <source>
        <strain evidence="10 11">BX4</strain>
    </source>
</reference>
<comment type="similarity">
    <text evidence="1 7">Belongs to the peptidase S11 family.</text>
</comment>
<dbReference type="PRINTS" id="PR00725">
    <property type="entry name" value="DADACBPTASE1"/>
</dbReference>
<evidence type="ECO:0000256" key="1">
    <source>
        <dbReference type="ARBA" id="ARBA00007164"/>
    </source>
</evidence>
<comment type="caution">
    <text evidence="10">The sequence shown here is derived from an EMBL/GenBank/DDBJ whole genome shotgun (WGS) entry which is preliminary data.</text>
</comment>
<gene>
    <name evidence="10" type="ORF">H8S00_12945</name>
</gene>
<evidence type="ECO:0000256" key="8">
    <source>
        <dbReference type="SAM" id="SignalP"/>
    </source>
</evidence>
<evidence type="ECO:0000313" key="11">
    <source>
        <dbReference type="Proteomes" id="UP000597877"/>
    </source>
</evidence>
<proteinExistence type="inferred from homology"/>
<organism evidence="10 11">
    <name type="scientific">Eubacterium segne</name>
    <dbReference type="NCBI Taxonomy" id="2763045"/>
    <lineage>
        <taxon>Bacteria</taxon>
        <taxon>Bacillati</taxon>
        <taxon>Bacillota</taxon>
        <taxon>Clostridia</taxon>
        <taxon>Eubacteriales</taxon>
        <taxon>Eubacteriaceae</taxon>
        <taxon>Eubacterium</taxon>
    </lineage>
</organism>
<evidence type="ECO:0000256" key="5">
    <source>
        <dbReference type="ARBA" id="ARBA00022984"/>
    </source>
</evidence>
<keyword evidence="5" id="KW-0573">Peptidoglycan synthesis</keyword>
<dbReference type="Gene3D" id="3.40.710.10">
    <property type="entry name" value="DD-peptidase/beta-lactamase superfamily"/>
    <property type="match status" value="1"/>
</dbReference>